<dbReference type="OrthoDB" id="420046at2759"/>
<dbReference type="Proteomes" id="UP000001542">
    <property type="component" value="Unassembled WGS sequence"/>
</dbReference>
<evidence type="ECO:0000313" key="4">
    <source>
        <dbReference type="Proteomes" id="UP000001542"/>
    </source>
</evidence>
<dbReference type="InterPro" id="IPR015421">
    <property type="entry name" value="PyrdxlP-dep_Trfase_major"/>
</dbReference>
<keyword evidence="4" id="KW-1185">Reference proteome</keyword>
<dbReference type="SMR" id="A2F9P5"/>
<evidence type="ECO:0000259" key="2">
    <source>
        <dbReference type="Pfam" id="PF00266"/>
    </source>
</evidence>
<organism evidence="3 4">
    <name type="scientific">Trichomonas vaginalis (strain ATCC PRA-98 / G3)</name>
    <dbReference type="NCBI Taxonomy" id="412133"/>
    <lineage>
        <taxon>Eukaryota</taxon>
        <taxon>Metamonada</taxon>
        <taxon>Parabasalia</taxon>
        <taxon>Trichomonadida</taxon>
        <taxon>Trichomonadidae</taxon>
        <taxon>Trichomonas</taxon>
    </lineage>
</organism>
<dbReference type="VEuPathDB" id="TrichDB:TVAG_357440"/>
<feature type="signal peptide" evidence="1">
    <location>
        <begin position="1"/>
        <end position="19"/>
    </location>
</feature>
<accession>A2F9P5</accession>
<dbReference type="VEuPathDB" id="TrichDB:TVAGG3_0429450"/>
<evidence type="ECO:0000313" key="3">
    <source>
        <dbReference type="EMBL" id="EAX98375.1"/>
    </source>
</evidence>
<reference evidence="3" key="2">
    <citation type="journal article" date="2007" name="Science">
        <title>Draft genome sequence of the sexually transmitted pathogen Trichomonas vaginalis.</title>
        <authorList>
            <person name="Carlton J.M."/>
            <person name="Hirt R.P."/>
            <person name="Silva J.C."/>
            <person name="Delcher A.L."/>
            <person name="Schatz M."/>
            <person name="Zhao Q."/>
            <person name="Wortman J.R."/>
            <person name="Bidwell S.L."/>
            <person name="Alsmark U.C.M."/>
            <person name="Besteiro S."/>
            <person name="Sicheritz-Ponten T."/>
            <person name="Noel C.J."/>
            <person name="Dacks J.B."/>
            <person name="Foster P.G."/>
            <person name="Simillion C."/>
            <person name="Van de Peer Y."/>
            <person name="Miranda-Saavedra D."/>
            <person name="Barton G.J."/>
            <person name="Westrop G.D."/>
            <person name="Mueller S."/>
            <person name="Dessi D."/>
            <person name="Fiori P.L."/>
            <person name="Ren Q."/>
            <person name="Paulsen I."/>
            <person name="Zhang H."/>
            <person name="Bastida-Corcuera F.D."/>
            <person name="Simoes-Barbosa A."/>
            <person name="Brown M.T."/>
            <person name="Hayes R.D."/>
            <person name="Mukherjee M."/>
            <person name="Okumura C.Y."/>
            <person name="Schneider R."/>
            <person name="Smith A.J."/>
            <person name="Vanacova S."/>
            <person name="Villalvazo M."/>
            <person name="Haas B.J."/>
            <person name="Pertea M."/>
            <person name="Feldblyum T.V."/>
            <person name="Utterback T.R."/>
            <person name="Shu C.L."/>
            <person name="Osoegawa K."/>
            <person name="de Jong P.J."/>
            <person name="Hrdy I."/>
            <person name="Horvathova L."/>
            <person name="Zubacova Z."/>
            <person name="Dolezal P."/>
            <person name="Malik S.B."/>
            <person name="Logsdon J.M. Jr."/>
            <person name="Henze K."/>
            <person name="Gupta A."/>
            <person name="Wang C.C."/>
            <person name="Dunne R.L."/>
            <person name="Upcroft J.A."/>
            <person name="Upcroft P."/>
            <person name="White O."/>
            <person name="Salzberg S.L."/>
            <person name="Tang P."/>
            <person name="Chiu C.-H."/>
            <person name="Lee Y.-S."/>
            <person name="Embley T.M."/>
            <person name="Coombs G.H."/>
            <person name="Mottram J.C."/>
            <person name="Tachezy J."/>
            <person name="Fraser-Liggett C.M."/>
            <person name="Johnson P.J."/>
        </authorList>
    </citation>
    <scope>NUCLEOTIDE SEQUENCE [LARGE SCALE GENOMIC DNA]</scope>
    <source>
        <strain evidence="3">G3</strain>
    </source>
</reference>
<dbReference type="EMBL" id="DS113678">
    <property type="protein sequence ID" value="EAX98375.1"/>
    <property type="molecule type" value="Genomic_DNA"/>
</dbReference>
<dbReference type="PROSITE" id="PS51257">
    <property type="entry name" value="PROKAR_LIPOPROTEIN"/>
    <property type="match status" value="1"/>
</dbReference>
<proteinExistence type="predicted"/>
<feature type="domain" description="Aminotransferase class V" evidence="2">
    <location>
        <begin position="69"/>
        <end position="382"/>
    </location>
</feature>
<gene>
    <name evidence="3" type="ORF">TVAG_357440</name>
</gene>
<reference evidence="3" key="1">
    <citation type="submission" date="2006-10" db="EMBL/GenBank/DDBJ databases">
        <authorList>
            <person name="Amadeo P."/>
            <person name="Zhao Q."/>
            <person name="Wortman J."/>
            <person name="Fraser-Liggett C."/>
            <person name="Carlton J."/>
        </authorList>
    </citation>
    <scope>NUCLEOTIDE SEQUENCE</scope>
    <source>
        <strain evidence="3">G3</strain>
    </source>
</reference>
<dbReference type="STRING" id="5722.A2F9P5"/>
<dbReference type="InParanoid" id="A2F9P5"/>
<keyword evidence="1" id="KW-0732">Signal</keyword>
<dbReference type="InterPro" id="IPR000192">
    <property type="entry name" value="Aminotrans_V_dom"/>
</dbReference>
<dbReference type="KEGG" id="tva:4756172"/>
<dbReference type="PANTHER" id="PTHR14237:SF80">
    <property type="entry name" value="MOLYBDENUM COFACTOR SULFURASE"/>
    <property type="match status" value="1"/>
</dbReference>
<dbReference type="SUPFAM" id="SSF53383">
    <property type="entry name" value="PLP-dependent transferases"/>
    <property type="match status" value="1"/>
</dbReference>
<dbReference type="Gene3D" id="3.40.640.10">
    <property type="entry name" value="Type I PLP-dependent aspartate aminotransferase-like (Major domain)"/>
    <property type="match status" value="1"/>
</dbReference>
<feature type="chain" id="PRO_5002643584" evidence="1">
    <location>
        <begin position="20"/>
        <end position="441"/>
    </location>
</feature>
<dbReference type="FunCoup" id="A2F9P5">
    <property type="interactions" value="3"/>
</dbReference>
<dbReference type="Pfam" id="PF00266">
    <property type="entry name" value="Aminotran_5"/>
    <property type="match status" value="1"/>
</dbReference>
<name>A2F9P5_TRIV3</name>
<dbReference type="AlphaFoldDB" id="A2F9P5"/>
<dbReference type="PANTHER" id="PTHR14237">
    <property type="entry name" value="MOLYBDOPTERIN COFACTOR SULFURASE MOSC"/>
    <property type="match status" value="1"/>
</dbReference>
<dbReference type="eggNOG" id="KOG2142">
    <property type="taxonomic scope" value="Eukaryota"/>
</dbReference>
<sequence>MKIIFHFLITIALVSGIIAAGCYQFFVLSSGSQVKRSVDLLGYSNENSYGNFVQQIREKFTKSIGNDDYLDYSTRSLYTDAQIQRNSNELSNTLYGNPHSESRSSEAANELIEDLRISILEMFNTDLSEYTCVFTQSRLASLKLIPEAFPFTDKSSFLYSSSSDADIIGLSSFAAAKKSSIHSFNTNNTLQPLFSKFSRNSNNIVITPLVDRFDGHIFTEEEITEVLSAKSHGNYTVVLADATDYLQTNTLDLSAHQFDGLIFSIDGVVGFPSLGVVIIKNQLIRFMDKPYFGGGTLVYALTTQPFEKLRLKPAQRLEDGSLPFLTIAAAVDSIDILKTIGSARLEYVNRLSEKLYDTFSELKCVKILGNPSSSILSFEISSENGVVDYNQVVNDACDNGFVINSGCNKDGKCAAKVSIGWLSLESDITRFADWINQTYCE</sequence>
<evidence type="ECO:0000256" key="1">
    <source>
        <dbReference type="SAM" id="SignalP"/>
    </source>
</evidence>
<dbReference type="RefSeq" id="XP_001311305.1">
    <property type="nucleotide sequence ID" value="XM_001311304.1"/>
</dbReference>
<protein>
    <submittedName>
        <fullName evidence="3">Molybdenum cofactor sulfurase, putative</fullName>
    </submittedName>
</protein>
<dbReference type="InterPro" id="IPR015424">
    <property type="entry name" value="PyrdxlP-dep_Trfase"/>
</dbReference>